<reference evidence="1 2" key="1">
    <citation type="submission" date="2020-02" db="EMBL/GenBank/DDBJ databases">
        <title>Draft genome sequence of Haematococcus lacustris strain NIES-144.</title>
        <authorList>
            <person name="Morimoto D."/>
            <person name="Nakagawa S."/>
            <person name="Yoshida T."/>
            <person name="Sawayama S."/>
        </authorList>
    </citation>
    <scope>NUCLEOTIDE SEQUENCE [LARGE SCALE GENOMIC DNA]</scope>
    <source>
        <strain evidence="1 2">NIES-144</strain>
    </source>
</reference>
<gene>
    <name evidence="1" type="ORF">HaLaN_30596</name>
</gene>
<dbReference type="AlphaFoldDB" id="A0A6A0AHM9"/>
<protein>
    <submittedName>
        <fullName evidence="1">Uncharacterized protein</fullName>
    </submittedName>
</protein>
<proteinExistence type="predicted"/>
<organism evidence="1 2">
    <name type="scientific">Haematococcus lacustris</name>
    <name type="common">Green alga</name>
    <name type="synonym">Haematococcus pluvialis</name>
    <dbReference type="NCBI Taxonomy" id="44745"/>
    <lineage>
        <taxon>Eukaryota</taxon>
        <taxon>Viridiplantae</taxon>
        <taxon>Chlorophyta</taxon>
        <taxon>core chlorophytes</taxon>
        <taxon>Chlorophyceae</taxon>
        <taxon>CS clade</taxon>
        <taxon>Chlamydomonadales</taxon>
        <taxon>Haematococcaceae</taxon>
        <taxon>Haematococcus</taxon>
    </lineage>
</organism>
<evidence type="ECO:0000313" key="2">
    <source>
        <dbReference type="Proteomes" id="UP000485058"/>
    </source>
</evidence>
<sequence length="24" mass="2657">MKVLMPVCAIKDTNALVQIKAWLA</sequence>
<feature type="non-terminal residue" evidence="1">
    <location>
        <position position="1"/>
    </location>
</feature>
<dbReference type="EMBL" id="BLLF01005701">
    <property type="protein sequence ID" value="GFH31534.1"/>
    <property type="molecule type" value="Genomic_DNA"/>
</dbReference>
<keyword evidence="2" id="KW-1185">Reference proteome</keyword>
<name>A0A6A0AHM9_HAELA</name>
<dbReference type="Proteomes" id="UP000485058">
    <property type="component" value="Unassembled WGS sequence"/>
</dbReference>
<evidence type="ECO:0000313" key="1">
    <source>
        <dbReference type="EMBL" id="GFH31534.1"/>
    </source>
</evidence>
<accession>A0A6A0AHM9</accession>
<comment type="caution">
    <text evidence="1">The sequence shown here is derived from an EMBL/GenBank/DDBJ whole genome shotgun (WGS) entry which is preliminary data.</text>
</comment>